<proteinExistence type="predicted"/>
<evidence type="ECO:0000259" key="6">
    <source>
        <dbReference type="PROSITE" id="PS50011"/>
    </source>
</evidence>
<dbReference type="GeneID" id="18916298"/>
<keyword evidence="4" id="KW-0067">ATP-binding</keyword>
<gene>
    <name evidence="7" type="ORF">PHACADRAFT_255418</name>
</gene>
<dbReference type="Pfam" id="PF07714">
    <property type="entry name" value="PK_Tyr_Ser-Thr"/>
    <property type="match status" value="1"/>
</dbReference>
<evidence type="ECO:0000256" key="1">
    <source>
        <dbReference type="ARBA" id="ARBA00022679"/>
    </source>
</evidence>
<dbReference type="HOGENOM" id="CLU_047440_0_0_1"/>
<dbReference type="EMBL" id="JH930472">
    <property type="protein sequence ID" value="EKM55073.1"/>
    <property type="molecule type" value="Genomic_DNA"/>
</dbReference>
<dbReference type="GO" id="GO:0005524">
    <property type="term" value="F:ATP binding"/>
    <property type="evidence" value="ECO:0007669"/>
    <property type="project" value="UniProtKB-KW"/>
</dbReference>
<dbReference type="KEGG" id="pco:PHACADRAFT_255418"/>
<evidence type="ECO:0000256" key="5">
    <source>
        <dbReference type="SAM" id="MobiDB-lite"/>
    </source>
</evidence>
<reference evidence="7 8" key="1">
    <citation type="journal article" date="2012" name="BMC Genomics">
        <title>Comparative genomics of the white-rot fungi, Phanerochaete carnosa and P. chrysosporium, to elucidate the genetic basis of the distinct wood types they colonize.</title>
        <authorList>
            <person name="Suzuki H."/>
            <person name="MacDonald J."/>
            <person name="Syed K."/>
            <person name="Salamov A."/>
            <person name="Hori C."/>
            <person name="Aerts A."/>
            <person name="Henrissat B."/>
            <person name="Wiebenga A."/>
            <person name="vanKuyk P.A."/>
            <person name="Barry K."/>
            <person name="Lindquist E."/>
            <person name="LaButti K."/>
            <person name="Lapidus A."/>
            <person name="Lucas S."/>
            <person name="Coutinho P."/>
            <person name="Gong Y."/>
            <person name="Samejima M."/>
            <person name="Mahadevan R."/>
            <person name="Abou-Zaid M."/>
            <person name="de Vries R.P."/>
            <person name="Igarashi K."/>
            <person name="Yadav J.S."/>
            <person name="Grigoriev I.V."/>
            <person name="Master E.R."/>
        </authorList>
    </citation>
    <scope>NUCLEOTIDE SEQUENCE [LARGE SCALE GENOMIC DNA]</scope>
    <source>
        <strain evidence="7 8">HHB-10118-sp</strain>
    </source>
</reference>
<keyword evidence="2" id="KW-0547">Nucleotide-binding</keyword>
<dbReference type="OrthoDB" id="2804215at2759"/>
<feature type="compositionally biased region" description="Polar residues" evidence="5">
    <location>
        <begin position="268"/>
        <end position="284"/>
    </location>
</feature>
<evidence type="ECO:0000256" key="2">
    <source>
        <dbReference type="ARBA" id="ARBA00022741"/>
    </source>
</evidence>
<dbReference type="SUPFAM" id="SSF56112">
    <property type="entry name" value="Protein kinase-like (PK-like)"/>
    <property type="match status" value="1"/>
</dbReference>
<keyword evidence="8" id="KW-1185">Reference proteome</keyword>
<accession>K5VU77</accession>
<dbReference type="PRINTS" id="PR00109">
    <property type="entry name" value="TYRKINASE"/>
</dbReference>
<dbReference type="PROSITE" id="PS50011">
    <property type="entry name" value="PROTEIN_KINASE_DOM"/>
    <property type="match status" value="1"/>
</dbReference>
<dbReference type="AlphaFoldDB" id="K5VU77"/>
<organism evidence="7 8">
    <name type="scientific">Phanerochaete carnosa (strain HHB-10118-sp)</name>
    <name type="common">White-rot fungus</name>
    <name type="synonym">Peniophora carnosa</name>
    <dbReference type="NCBI Taxonomy" id="650164"/>
    <lineage>
        <taxon>Eukaryota</taxon>
        <taxon>Fungi</taxon>
        <taxon>Dikarya</taxon>
        <taxon>Basidiomycota</taxon>
        <taxon>Agaricomycotina</taxon>
        <taxon>Agaricomycetes</taxon>
        <taxon>Polyporales</taxon>
        <taxon>Phanerochaetaceae</taxon>
        <taxon>Phanerochaete</taxon>
    </lineage>
</organism>
<dbReference type="RefSeq" id="XP_007395418.1">
    <property type="nucleotide sequence ID" value="XM_007395356.1"/>
</dbReference>
<evidence type="ECO:0000313" key="7">
    <source>
        <dbReference type="EMBL" id="EKM55073.1"/>
    </source>
</evidence>
<dbReference type="InterPro" id="IPR011009">
    <property type="entry name" value="Kinase-like_dom_sf"/>
</dbReference>
<sequence>MSKCLKMFCREITLLHSLSHPNICELVGVDRELFGGHFCLVTDWMPYGNIMDFIEAYLFVLDEIKRFVVEIASALAYLHSKNVVHGDLHVNNILIDATRHVRLADFGLSDFSDASSASVSSAATGAVRYMAPEILSPEDYALQHVRHTPQSDVHSFAMCIWAIFNGDSPFHSCPAFAASMAICRGKRPARDTARHDLPEPLWVLLTRCWQDKARDRPSSSDLYHELSHMFSPHSTADAHGRASATSSELAGPSHPCREASNPEDEAAPSSQPESDDSTLGTRTTPKSRRISHFAKTSFVSKSQPPHTSRSPISPAAMLSPAPQTVPNLASVYPGAERLIPHVSEVHDSTNIGA</sequence>
<dbReference type="InParanoid" id="K5VU77"/>
<evidence type="ECO:0000313" key="8">
    <source>
        <dbReference type="Proteomes" id="UP000008370"/>
    </source>
</evidence>
<protein>
    <recommendedName>
        <fullName evidence="6">Protein kinase domain-containing protein</fullName>
    </recommendedName>
</protein>
<dbReference type="PANTHER" id="PTHR44329:SF288">
    <property type="entry name" value="MITOGEN-ACTIVATED PROTEIN KINASE KINASE KINASE 20"/>
    <property type="match status" value="1"/>
</dbReference>
<dbReference type="InterPro" id="IPR051681">
    <property type="entry name" value="Ser/Thr_Kinases-Pseudokinases"/>
</dbReference>
<keyword evidence="1" id="KW-0808">Transferase</keyword>
<keyword evidence="3" id="KW-0418">Kinase</keyword>
<dbReference type="Proteomes" id="UP000008370">
    <property type="component" value="Unassembled WGS sequence"/>
</dbReference>
<feature type="region of interest" description="Disordered" evidence="5">
    <location>
        <begin position="233"/>
        <end position="319"/>
    </location>
</feature>
<dbReference type="PANTHER" id="PTHR44329">
    <property type="entry name" value="SERINE/THREONINE-PROTEIN KINASE TNNI3K-RELATED"/>
    <property type="match status" value="1"/>
</dbReference>
<feature type="compositionally biased region" description="Polar residues" evidence="5">
    <location>
        <begin position="297"/>
        <end position="311"/>
    </location>
</feature>
<dbReference type="InterPro" id="IPR001245">
    <property type="entry name" value="Ser-Thr/Tyr_kinase_cat_dom"/>
</dbReference>
<evidence type="ECO:0000256" key="3">
    <source>
        <dbReference type="ARBA" id="ARBA00022777"/>
    </source>
</evidence>
<feature type="domain" description="Protein kinase" evidence="6">
    <location>
        <begin position="1"/>
        <end position="231"/>
    </location>
</feature>
<dbReference type="Gene3D" id="1.10.510.10">
    <property type="entry name" value="Transferase(Phosphotransferase) domain 1"/>
    <property type="match status" value="1"/>
</dbReference>
<evidence type="ECO:0000256" key="4">
    <source>
        <dbReference type="ARBA" id="ARBA00022840"/>
    </source>
</evidence>
<dbReference type="InterPro" id="IPR000719">
    <property type="entry name" value="Prot_kinase_dom"/>
</dbReference>
<name>K5VU77_PHACS</name>
<dbReference type="STRING" id="650164.K5VU77"/>
<dbReference type="GO" id="GO:0004674">
    <property type="term" value="F:protein serine/threonine kinase activity"/>
    <property type="evidence" value="ECO:0007669"/>
    <property type="project" value="TreeGrafter"/>
</dbReference>